<accession>A0A8S1JP74</accession>
<dbReference type="CDD" id="cd03336">
    <property type="entry name" value="TCP1_beta"/>
    <property type="match status" value="1"/>
</dbReference>
<comment type="caution">
    <text evidence="10">The sequence shown here is derived from an EMBL/GenBank/DDBJ whole genome shotgun (WGS) entry which is preliminary data.</text>
</comment>
<dbReference type="GO" id="GO:0005832">
    <property type="term" value="C:chaperonin-containing T-complex"/>
    <property type="evidence" value="ECO:0007669"/>
    <property type="project" value="InterPro"/>
</dbReference>
<evidence type="ECO:0000256" key="7">
    <source>
        <dbReference type="ARBA" id="ARBA00023186"/>
    </source>
</evidence>
<dbReference type="PROSITE" id="PS00751">
    <property type="entry name" value="TCP1_2"/>
    <property type="match status" value="1"/>
</dbReference>
<dbReference type="Proteomes" id="UP000688137">
    <property type="component" value="Unassembled WGS sequence"/>
</dbReference>
<evidence type="ECO:0000256" key="1">
    <source>
        <dbReference type="ARBA" id="ARBA00004496"/>
    </source>
</evidence>
<dbReference type="PANTHER" id="PTHR11353">
    <property type="entry name" value="CHAPERONIN"/>
    <property type="match status" value="1"/>
</dbReference>
<comment type="subunit">
    <text evidence="3">Heterooligomeric complex of about 850 to 900 kDa that forms two stacked rings, 12 to 16 nm in diameter.</text>
</comment>
<dbReference type="FunFam" id="1.10.560.10:FF:000017">
    <property type="entry name" value="T-complex protein 1 subunit eta"/>
    <property type="match status" value="1"/>
</dbReference>
<dbReference type="PROSITE" id="PS00995">
    <property type="entry name" value="TCP1_3"/>
    <property type="match status" value="1"/>
</dbReference>
<dbReference type="FunFam" id="3.50.7.10:FF:000002">
    <property type="entry name" value="T-complex protein 1 subunit beta"/>
    <property type="match status" value="1"/>
</dbReference>
<dbReference type="InterPro" id="IPR012716">
    <property type="entry name" value="Chap_CCT_beta"/>
</dbReference>
<evidence type="ECO:0000256" key="5">
    <source>
        <dbReference type="ARBA" id="ARBA00022741"/>
    </source>
</evidence>
<keyword evidence="6" id="KW-0067">ATP-binding</keyword>
<keyword evidence="4" id="KW-0963">Cytoplasm</keyword>
<gene>
    <name evidence="10" type="ORF">PPRIM_AZ9-3.1.T0060365</name>
</gene>
<dbReference type="AlphaFoldDB" id="A0A8S1JP74"/>
<proteinExistence type="inferred from homology"/>
<sequence length="536" mass="59206">MDIVGNVLPQVLKDEATEDKGEMARLQSFVGAIAVADLVKTTLGPKGMDKILKPTGPGQEMTHITVTNDGATILKSMYVENPAAKILIEISKTQDEEVGDGTTTVAVLAGELLREGEKLIQKRIHPQHVIAGWRIARDVALKRLRDISTENDINSQEFHDDLVKIARTTLSSKLITSDRNYFADLCVKAVLRLKGSSNLDYIQIIKLPGGTIRDSYLDDGFILKKQITIGCKRRIENAKILVANTAMDYDKIKIYGTKVKVNSMDKVAEIEAAEKEKMKHKVDKILKYQPTVFVNRQLIYNYPEQLLADSGITVIEHADFEGMERVAAATGAEILSTFDAPERSQQVLGHCDLIEEIMIGEEKMIKFTGCKKNEACTIVLRGASTHILDEVDRSIHDALCVLITTVKNKRVVWGGGNSEMQMAAACEEEAKKVQGKQAFAIEAFARALRQIPTIICDNGGYDSAELIQNFKVELQKGNNTCGLNMTDGTIGNMSELGVKECLRVKEQALMAASEAAELIMRVDNIVKCAPRKRERA</sequence>
<comment type="function">
    <text evidence="8">Molecular chaperone; assists the folding of proteins upon ATP hydrolysis. Known to play a role, in vitro, in the folding of actin and tubulin.</text>
</comment>
<evidence type="ECO:0000256" key="9">
    <source>
        <dbReference type="ARBA" id="ARBA00033237"/>
    </source>
</evidence>
<dbReference type="InterPro" id="IPR053374">
    <property type="entry name" value="TCP-1_chaperonin"/>
</dbReference>
<dbReference type="Pfam" id="PF00118">
    <property type="entry name" value="Cpn60_TCP1"/>
    <property type="match status" value="1"/>
</dbReference>
<dbReference type="GO" id="GO:0016887">
    <property type="term" value="F:ATP hydrolysis activity"/>
    <property type="evidence" value="ECO:0007669"/>
    <property type="project" value="InterPro"/>
</dbReference>
<keyword evidence="7" id="KW-0143">Chaperone</keyword>
<comment type="similarity">
    <text evidence="2">Belongs to the TCP-1 chaperonin family.</text>
</comment>
<dbReference type="GO" id="GO:0005524">
    <property type="term" value="F:ATP binding"/>
    <property type="evidence" value="ECO:0007669"/>
    <property type="project" value="UniProtKB-KW"/>
</dbReference>
<dbReference type="OMA" id="VEDEARX"/>
<keyword evidence="11" id="KW-1185">Reference proteome</keyword>
<dbReference type="InterPro" id="IPR002194">
    <property type="entry name" value="Chaperonin_TCP-1_CS"/>
</dbReference>
<name>A0A8S1JP74_PARPR</name>
<comment type="subcellular location">
    <subcellularLocation>
        <location evidence="1">Cytoplasm</location>
    </subcellularLocation>
</comment>
<dbReference type="NCBIfam" id="NF041083">
    <property type="entry name" value="thermosome_beta"/>
    <property type="match status" value="1"/>
</dbReference>
<evidence type="ECO:0000256" key="8">
    <source>
        <dbReference type="ARBA" id="ARBA00024677"/>
    </source>
</evidence>
<dbReference type="GO" id="GO:0051082">
    <property type="term" value="F:unfolded protein binding"/>
    <property type="evidence" value="ECO:0007669"/>
    <property type="project" value="InterPro"/>
</dbReference>
<dbReference type="GO" id="GO:0140662">
    <property type="term" value="F:ATP-dependent protein folding chaperone"/>
    <property type="evidence" value="ECO:0007669"/>
    <property type="project" value="InterPro"/>
</dbReference>
<keyword evidence="5" id="KW-0547">Nucleotide-binding</keyword>
<dbReference type="PROSITE" id="PS00750">
    <property type="entry name" value="TCP1_1"/>
    <property type="match status" value="1"/>
</dbReference>
<evidence type="ECO:0000256" key="6">
    <source>
        <dbReference type="ARBA" id="ARBA00022840"/>
    </source>
</evidence>
<evidence type="ECO:0000256" key="2">
    <source>
        <dbReference type="ARBA" id="ARBA00008020"/>
    </source>
</evidence>
<evidence type="ECO:0000313" key="11">
    <source>
        <dbReference type="Proteomes" id="UP000688137"/>
    </source>
</evidence>
<evidence type="ECO:0000256" key="4">
    <source>
        <dbReference type="ARBA" id="ARBA00022490"/>
    </source>
</evidence>
<evidence type="ECO:0000256" key="3">
    <source>
        <dbReference type="ARBA" id="ARBA00011531"/>
    </source>
</evidence>
<evidence type="ECO:0000313" key="10">
    <source>
        <dbReference type="EMBL" id="CAD8044283.1"/>
    </source>
</evidence>
<protein>
    <recommendedName>
        <fullName evidence="9">CCT-beta</fullName>
    </recommendedName>
</protein>
<dbReference type="NCBIfam" id="TIGR02341">
    <property type="entry name" value="chap_CCT_beta"/>
    <property type="match status" value="1"/>
</dbReference>
<reference evidence="10" key="1">
    <citation type="submission" date="2021-01" db="EMBL/GenBank/DDBJ databases">
        <authorList>
            <consortium name="Genoscope - CEA"/>
            <person name="William W."/>
        </authorList>
    </citation>
    <scope>NUCLEOTIDE SEQUENCE</scope>
</reference>
<organism evidence="10 11">
    <name type="scientific">Paramecium primaurelia</name>
    <dbReference type="NCBI Taxonomy" id="5886"/>
    <lineage>
        <taxon>Eukaryota</taxon>
        <taxon>Sar</taxon>
        <taxon>Alveolata</taxon>
        <taxon>Ciliophora</taxon>
        <taxon>Intramacronucleata</taxon>
        <taxon>Oligohymenophorea</taxon>
        <taxon>Peniculida</taxon>
        <taxon>Parameciidae</taxon>
        <taxon>Paramecium</taxon>
    </lineage>
</organism>
<dbReference type="InterPro" id="IPR002423">
    <property type="entry name" value="Cpn60/GroEL/TCP-1"/>
</dbReference>
<dbReference type="EMBL" id="CAJJDM010000003">
    <property type="protein sequence ID" value="CAD8044283.1"/>
    <property type="molecule type" value="Genomic_DNA"/>
</dbReference>
<dbReference type="InterPro" id="IPR017998">
    <property type="entry name" value="Chaperone_TCP-1"/>
</dbReference>